<evidence type="ECO:0000313" key="3">
    <source>
        <dbReference type="WBParaSite" id="SSLN_0001013101-mRNA-1"/>
    </source>
</evidence>
<name>A0A183SZX1_SCHSO</name>
<proteinExistence type="predicted"/>
<dbReference type="Proteomes" id="UP000275846">
    <property type="component" value="Unassembled WGS sequence"/>
</dbReference>
<gene>
    <name evidence="1" type="ORF">SSLN_LOCUS9769</name>
</gene>
<evidence type="ECO:0000313" key="2">
    <source>
        <dbReference type="Proteomes" id="UP000275846"/>
    </source>
</evidence>
<reference evidence="3" key="1">
    <citation type="submission" date="2016-06" db="UniProtKB">
        <authorList>
            <consortium name="WormBaseParasite"/>
        </authorList>
    </citation>
    <scope>IDENTIFICATION</scope>
</reference>
<reference evidence="1 2" key="2">
    <citation type="submission" date="2018-11" db="EMBL/GenBank/DDBJ databases">
        <authorList>
            <consortium name="Pathogen Informatics"/>
        </authorList>
    </citation>
    <scope>NUCLEOTIDE SEQUENCE [LARGE SCALE GENOMIC DNA]</scope>
    <source>
        <strain evidence="1 2">NST_G2</strain>
    </source>
</reference>
<dbReference type="WBParaSite" id="SSLN_0001013101-mRNA-1">
    <property type="protein sequence ID" value="SSLN_0001013101-mRNA-1"/>
    <property type="gene ID" value="SSLN_0001013101"/>
</dbReference>
<accession>A0A183SZX1</accession>
<organism evidence="3">
    <name type="scientific">Schistocephalus solidus</name>
    <name type="common">Tapeworm</name>
    <dbReference type="NCBI Taxonomy" id="70667"/>
    <lineage>
        <taxon>Eukaryota</taxon>
        <taxon>Metazoa</taxon>
        <taxon>Spiralia</taxon>
        <taxon>Lophotrochozoa</taxon>
        <taxon>Platyhelminthes</taxon>
        <taxon>Cestoda</taxon>
        <taxon>Eucestoda</taxon>
        <taxon>Diphyllobothriidea</taxon>
        <taxon>Diphyllobothriidae</taxon>
        <taxon>Schistocephalus</taxon>
    </lineage>
</organism>
<keyword evidence="2" id="KW-1185">Reference proteome</keyword>
<evidence type="ECO:0000313" key="1">
    <source>
        <dbReference type="EMBL" id="VDL96154.1"/>
    </source>
</evidence>
<dbReference type="EMBL" id="UYSU01035443">
    <property type="protein sequence ID" value="VDL96154.1"/>
    <property type="molecule type" value="Genomic_DNA"/>
</dbReference>
<sequence length="65" mass="7283">MDVADEQRHVGQEDVSGLQFQAPPLTSCNYTIFCGISTTSQRPFVLPSHCNKLFPSLHNLPHRES</sequence>
<dbReference type="AlphaFoldDB" id="A0A183SZX1"/>
<protein>
    <submittedName>
        <fullName evidence="3">Ovule protein</fullName>
    </submittedName>
</protein>